<gene>
    <name evidence="2" type="ORF">FPE_LOCUS17869</name>
</gene>
<dbReference type="Proteomes" id="UP000834106">
    <property type="component" value="Chromosome 10"/>
</dbReference>
<accession>A0AAD1ZI27</accession>
<name>A0AAD1ZI27_9LAMI</name>
<proteinExistence type="predicted"/>
<evidence type="ECO:0000259" key="1">
    <source>
        <dbReference type="Pfam" id="PF13966"/>
    </source>
</evidence>
<dbReference type="EMBL" id="OU503045">
    <property type="protein sequence ID" value="CAI9770236.1"/>
    <property type="molecule type" value="Genomic_DNA"/>
</dbReference>
<reference evidence="2" key="1">
    <citation type="submission" date="2023-05" db="EMBL/GenBank/DDBJ databases">
        <authorList>
            <person name="Huff M."/>
        </authorList>
    </citation>
    <scope>NUCLEOTIDE SEQUENCE</scope>
</reference>
<feature type="domain" description="Reverse transcriptase zinc-binding" evidence="1">
    <location>
        <begin position="1"/>
        <end position="84"/>
    </location>
</feature>
<sequence length="122" mass="14286">MKTAWEVVRIRGELVQWVHWVWHNALQKRVSVLMWKALNGSLSVDEKIKAVSINLAAKCDCCPMGHEETASHILSSGEFADKIWKKVSLLMGVRWRARQPWWESINLWWARAKKIFPGRMFV</sequence>
<dbReference type="InterPro" id="IPR026960">
    <property type="entry name" value="RVT-Znf"/>
</dbReference>
<dbReference type="Pfam" id="PF13966">
    <property type="entry name" value="zf-RVT"/>
    <property type="match status" value="1"/>
</dbReference>
<organism evidence="2 3">
    <name type="scientific">Fraxinus pennsylvanica</name>
    <dbReference type="NCBI Taxonomy" id="56036"/>
    <lineage>
        <taxon>Eukaryota</taxon>
        <taxon>Viridiplantae</taxon>
        <taxon>Streptophyta</taxon>
        <taxon>Embryophyta</taxon>
        <taxon>Tracheophyta</taxon>
        <taxon>Spermatophyta</taxon>
        <taxon>Magnoliopsida</taxon>
        <taxon>eudicotyledons</taxon>
        <taxon>Gunneridae</taxon>
        <taxon>Pentapetalae</taxon>
        <taxon>asterids</taxon>
        <taxon>lamiids</taxon>
        <taxon>Lamiales</taxon>
        <taxon>Oleaceae</taxon>
        <taxon>Oleeae</taxon>
        <taxon>Fraxinus</taxon>
    </lineage>
</organism>
<protein>
    <recommendedName>
        <fullName evidence="1">Reverse transcriptase zinc-binding domain-containing protein</fullName>
    </recommendedName>
</protein>
<dbReference type="AlphaFoldDB" id="A0AAD1ZI27"/>
<keyword evidence="3" id="KW-1185">Reference proteome</keyword>
<evidence type="ECO:0000313" key="3">
    <source>
        <dbReference type="Proteomes" id="UP000834106"/>
    </source>
</evidence>
<evidence type="ECO:0000313" key="2">
    <source>
        <dbReference type="EMBL" id="CAI9770236.1"/>
    </source>
</evidence>